<dbReference type="EMBL" id="VUOC01000004">
    <property type="protein sequence ID" value="KAA2238727.1"/>
    <property type="molecule type" value="Genomic_DNA"/>
</dbReference>
<evidence type="ECO:0000313" key="1">
    <source>
        <dbReference type="EMBL" id="KAA2238727.1"/>
    </source>
</evidence>
<proteinExistence type="predicted"/>
<reference evidence="1 2" key="1">
    <citation type="submission" date="2019-09" db="EMBL/GenBank/DDBJ databases">
        <title>Chitinophaga ginsengihumi sp. nov., isolated from soil of ginseng rhizosphere.</title>
        <authorList>
            <person name="Lee J."/>
        </authorList>
    </citation>
    <scope>NUCLEOTIDE SEQUENCE [LARGE SCALE GENOMIC DNA]</scope>
    <source>
        <strain evidence="1 2">BN140078</strain>
    </source>
</reference>
<comment type="caution">
    <text evidence="1">The sequence shown here is derived from an EMBL/GenBank/DDBJ whole genome shotgun (WGS) entry which is preliminary data.</text>
</comment>
<gene>
    <name evidence="1" type="ORF">F0L74_21150</name>
</gene>
<reference evidence="1 2" key="2">
    <citation type="submission" date="2019-09" db="EMBL/GenBank/DDBJ databases">
        <authorList>
            <person name="Jin C."/>
        </authorList>
    </citation>
    <scope>NUCLEOTIDE SEQUENCE [LARGE SCALE GENOMIC DNA]</scope>
    <source>
        <strain evidence="1 2">BN140078</strain>
    </source>
</reference>
<protein>
    <submittedName>
        <fullName evidence="1">Uncharacterized protein</fullName>
    </submittedName>
</protein>
<evidence type="ECO:0000313" key="2">
    <source>
        <dbReference type="Proteomes" id="UP000324611"/>
    </source>
</evidence>
<dbReference type="Proteomes" id="UP000324611">
    <property type="component" value="Unassembled WGS sequence"/>
</dbReference>
<organism evidence="1 2">
    <name type="scientific">Chitinophaga agrisoli</name>
    <dbReference type="NCBI Taxonomy" id="2607653"/>
    <lineage>
        <taxon>Bacteria</taxon>
        <taxon>Pseudomonadati</taxon>
        <taxon>Bacteroidota</taxon>
        <taxon>Chitinophagia</taxon>
        <taxon>Chitinophagales</taxon>
        <taxon>Chitinophagaceae</taxon>
        <taxon>Chitinophaga</taxon>
    </lineage>
</organism>
<sequence>MSSQTINVKINGRLHDLHVEQEAYNGKPAYYVTDKELSTLFDGELPDNLILFTTKDGLGCSPKVMSLEGRRITEEIWKAIQDQAADTPQPFGPGLG</sequence>
<dbReference type="AlphaFoldDB" id="A0A5B2VKF4"/>
<dbReference type="RefSeq" id="WP_149839906.1">
    <property type="nucleotide sequence ID" value="NZ_VUOC01000004.1"/>
</dbReference>
<name>A0A5B2VKF4_9BACT</name>
<accession>A0A5B2VKF4</accession>
<keyword evidence="2" id="KW-1185">Reference proteome</keyword>